<sequence length="156" mass="17442">MMQSYNRDYGDWVDVEDVTNLPNKTRLLATVETAVLATPLDHVNGTDTDLNAVVRVSDISSMDIPPLPCLICSTQVQRNPGPDTEDDASVDCHLKTLADQEKLPAVKQQKSVIRDAMGMTLADRRKLNIQYKATLGQIKDIYPTLFHEEQALIYIL</sequence>
<accession>A0AAD9JCU4</accession>
<evidence type="ECO:0000313" key="1">
    <source>
        <dbReference type="EMBL" id="KAK2150799.1"/>
    </source>
</evidence>
<dbReference type="AlphaFoldDB" id="A0AAD9JCU4"/>
<reference evidence="1" key="1">
    <citation type="journal article" date="2023" name="Mol. Biol. Evol.">
        <title>Third-Generation Sequencing Reveals the Adaptive Role of the Epigenome in Three Deep-Sea Polychaetes.</title>
        <authorList>
            <person name="Perez M."/>
            <person name="Aroh O."/>
            <person name="Sun Y."/>
            <person name="Lan Y."/>
            <person name="Juniper S.K."/>
            <person name="Young C.R."/>
            <person name="Angers B."/>
            <person name="Qian P.Y."/>
        </authorList>
    </citation>
    <scope>NUCLEOTIDE SEQUENCE</scope>
    <source>
        <strain evidence="1">P08H-3</strain>
    </source>
</reference>
<organism evidence="1 2">
    <name type="scientific">Paralvinella palmiformis</name>
    <dbReference type="NCBI Taxonomy" id="53620"/>
    <lineage>
        <taxon>Eukaryota</taxon>
        <taxon>Metazoa</taxon>
        <taxon>Spiralia</taxon>
        <taxon>Lophotrochozoa</taxon>
        <taxon>Annelida</taxon>
        <taxon>Polychaeta</taxon>
        <taxon>Sedentaria</taxon>
        <taxon>Canalipalpata</taxon>
        <taxon>Terebellida</taxon>
        <taxon>Terebelliformia</taxon>
        <taxon>Alvinellidae</taxon>
        <taxon>Paralvinella</taxon>
    </lineage>
</organism>
<dbReference type="EMBL" id="JAODUP010000388">
    <property type="protein sequence ID" value="KAK2150799.1"/>
    <property type="molecule type" value="Genomic_DNA"/>
</dbReference>
<dbReference type="Proteomes" id="UP001208570">
    <property type="component" value="Unassembled WGS sequence"/>
</dbReference>
<gene>
    <name evidence="1" type="ORF">LSH36_388g02005</name>
</gene>
<name>A0AAD9JCU4_9ANNE</name>
<comment type="caution">
    <text evidence="1">The sequence shown here is derived from an EMBL/GenBank/DDBJ whole genome shotgun (WGS) entry which is preliminary data.</text>
</comment>
<protein>
    <submittedName>
        <fullName evidence="1">Uncharacterized protein</fullName>
    </submittedName>
</protein>
<proteinExistence type="predicted"/>
<keyword evidence="2" id="KW-1185">Reference proteome</keyword>
<evidence type="ECO:0000313" key="2">
    <source>
        <dbReference type="Proteomes" id="UP001208570"/>
    </source>
</evidence>